<dbReference type="OrthoDB" id="125365at2759"/>
<reference evidence="3" key="1">
    <citation type="submission" date="2017-03" db="EMBL/GenBank/DDBJ databases">
        <title>Phytopthora megakarya and P. palmivora, two closely related causual agents of cacao black pod achieved similar genome size and gene model numbers by different mechanisms.</title>
        <authorList>
            <person name="Ali S."/>
            <person name="Shao J."/>
            <person name="Larry D.J."/>
            <person name="Kronmiller B."/>
            <person name="Shen D."/>
            <person name="Strem M.D."/>
            <person name="Melnick R.L."/>
            <person name="Guiltinan M.J."/>
            <person name="Tyler B.M."/>
            <person name="Meinhardt L.W."/>
            <person name="Bailey B.A."/>
        </authorList>
    </citation>
    <scope>NUCLEOTIDE SEQUENCE [LARGE SCALE GENOMIC DNA]</scope>
    <source>
        <strain evidence="3">zdho120</strain>
    </source>
</reference>
<keyword evidence="3" id="KW-1185">Reference proteome</keyword>
<evidence type="ECO:0000313" key="3">
    <source>
        <dbReference type="Proteomes" id="UP000198211"/>
    </source>
</evidence>
<dbReference type="Proteomes" id="UP000198211">
    <property type="component" value="Unassembled WGS sequence"/>
</dbReference>
<accession>A0A225WSQ7</accession>
<name>A0A225WSQ7_9STRA</name>
<evidence type="ECO:0000313" key="2">
    <source>
        <dbReference type="EMBL" id="OWZ20099.1"/>
    </source>
</evidence>
<evidence type="ECO:0000256" key="1">
    <source>
        <dbReference type="SAM" id="MobiDB-lite"/>
    </source>
</evidence>
<comment type="caution">
    <text evidence="2">The sequence shown here is derived from an EMBL/GenBank/DDBJ whole genome shotgun (WGS) entry which is preliminary data.</text>
</comment>
<gene>
    <name evidence="2" type="ORF">PHMEG_0005528</name>
</gene>
<feature type="region of interest" description="Disordered" evidence="1">
    <location>
        <begin position="57"/>
        <end position="81"/>
    </location>
</feature>
<protein>
    <submittedName>
        <fullName evidence="2">Uncharacterized protein</fullName>
    </submittedName>
</protein>
<dbReference type="EMBL" id="NBNE01000360">
    <property type="protein sequence ID" value="OWZ20099.1"/>
    <property type="molecule type" value="Genomic_DNA"/>
</dbReference>
<sequence length="97" mass="11376">MNAYHWLDWVVMDHHEFSFCEKKRTRKYTSLEPMTRYQIKQHLEALEPVVKRDRNLARGATSAARLRERDGPDDSDPTLGQDIKTILQDLACDKTSE</sequence>
<dbReference type="AlphaFoldDB" id="A0A225WSQ7"/>
<organism evidence="2 3">
    <name type="scientific">Phytophthora megakarya</name>
    <dbReference type="NCBI Taxonomy" id="4795"/>
    <lineage>
        <taxon>Eukaryota</taxon>
        <taxon>Sar</taxon>
        <taxon>Stramenopiles</taxon>
        <taxon>Oomycota</taxon>
        <taxon>Peronosporomycetes</taxon>
        <taxon>Peronosporales</taxon>
        <taxon>Peronosporaceae</taxon>
        <taxon>Phytophthora</taxon>
    </lineage>
</organism>
<proteinExistence type="predicted"/>